<keyword evidence="4" id="KW-0547">Nucleotide-binding</keyword>
<evidence type="ECO:0000313" key="9">
    <source>
        <dbReference type="EMBL" id="TCT01054.1"/>
    </source>
</evidence>
<dbReference type="SMART" id="SM00382">
    <property type="entry name" value="AAA"/>
    <property type="match status" value="1"/>
</dbReference>
<comment type="similarity">
    <text evidence="1">Belongs to the ABC transporter superfamily.</text>
</comment>
<dbReference type="AlphaFoldDB" id="A0A4R3LLD8"/>
<dbReference type="OrthoDB" id="9802264at2"/>
<reference evidence="9 10" key="1">
    <citation type="submission" date="2019-03" db="EMBL/GenBank/DDBJ databases">
        <title>Genomic Encyclopedia of Type Strains, Phase IV (KMG-IV): sequencing the most valuable type-strain genomes for metagenomic binning, comparative biology and taxonomic classification.</title>
        <authorList>
            <person name="Goeker M."/>
        </authorList>
    </citation>
    <scope>NUCLEOTIDE SEQUENCE [LARGE SCALE GENOMIC DNA]</scope>
    <source>
        <strain evidence="9 10">DSM 9035</strain>
    </source>
</reference>
<dbReference type="Pfam" id="PF00005">
    <property type="entry name" value="ABC_tran"/>
    <property type="match status" value="1"/>
</dbReference>
<dbReference type="GO" id="GO:0005524">
    <property type="term" value="F:ATP binding"/>
    <property type="evidence" value="ECO:0007669"/>
    <property type="project" value="UniProtKB-KW"/>
</dbReference>
<dbReference type="InterPro" id="IPR027417">
    <property type="entry name" value="P-loop_NTPase"/>
</dbReference>
<evidence type="ECO:0000256" key="5">
    <source>
        <dbReference type="ARBA" id="ARBA00022840"/>
    </source>
</evidence>
<dbReference type="RefSeq" id="WP_132035449.1">
    <property type="nucleotide sequence ID" value="NZ_SMAI01000019.1"/>
</dbReference>
<dbReference type="Proteomes" id="UP000294664">
    <property type="component" value="Unassembled WGS sequence"/>
</dbReference>
<evidence type="ECO:0000256" key="7">
    <source>
        <dbReference type="ARBA" id="ARBA00023136"/>
    </source>
</evidence>
<dbReference type="InterPro" id="IPR003593">
    <property type="entry name" value="AAA+_ATPase"/>
</dbReference>
<evidence type="ECO:0000256" key="3">
    <source>
        <dbReference type="ARBA" id="ARBA00022475"/>
    </source>
</evidence>
<name>A0A4R3LLD8_9HYPH</name>
<evidence type="ECO:0000256" key="4">
    <source>
        <dbReference type="ARBA" id="ARBA00022741"/>
    </source>
</evidence>
<dbReference type="PANTHER" id="PTHR43166">
    <property type="entry name" value="AMINO ACID IMPORT ATP-BINDING PROTEIN"/>
    <property type="match status" value="1"/>
</dbReference>
<dbReference type="PROSITE" id="PS00211">
    <property type="entry name" value="ABC_TRANSPORTER_1"/>
    <property type="match status" value="1"/>
</dbReference>
<dbReference type="SUPFAM" id="SSF52540">
    <property type="entry name" value="P-loop containing nucleoside triphosphate hydrolases"/>
    <property type="match status" value="1"/>
</dbReference>
<dbReference type="InterPro" id="IPR003439">
    <property type="entry name" value="ABC_transporter-like_ATP-bd"/>
</dbReference>
<dbReference type="InterPro" id="IPR050086">
    <property type="entry name" value="MetN_ABC_transporter-like"/>
</dbReference>
<dbReference type="GO" id="GO:0016887">
    <property type="term" value="F:ATP hydrolysis activity"/>
    <property type="evidence" value="ECO:0007669"/>
    <property type="project" value="InterPro"/>
</dbReference>
<dbReference type="PROSITE" id="PS50893">
    <property type="entry name" value="ABC_TRANSPORTER_2"/>
    <property type="match status" value="1"/>
</dbReference>
<dbReference type="EMBL" id="SMAI01000019">
    <property type="protein sequence ID" value="TCT01054.1"/>
    <property type="molecule type" value="Genomic_DNA"/>
</dbReference>
<gene>
    <name evidence="9" type="ORF">EDC64_11923</name>
</gene>
<feature type="domain" description="ABC transporter" evidence="8">
    <location>
        <begin position="2"/>
        <end position="246"/>
    </location>
</feature>
<evidence type="ECO:0000256" key="1">
    <source>
        <dbReference type="ARBA" id="ARBA00005417"/>
    </source>
</evidence>
<dbReference type="GO" id="GO:0015416">
    <property type="term" value="F:ABC-type phosphonate transporter activity"/>
    <property type="evidence" value="ECO:0007669"/>
    <property type="project" value="InterPro"/>
</dbReference>
<keyword evidence="6" id="KW-1278">Translocase</keyword>
<evidence type="ECO:0000313" key="10">
    <source>
        <dbReference type="Proteomes" id="UP000294664"/>
    </source>
</evidence>
<sequence length="284" mass="31030">MLTIAGLSKRYAKGDKALDDVSLGVPAGQVVGLIGPSGAGKSTLIRCVNRLVEPTSGSIRLGDTEITRLGGAGLRRARRRMGMIFQEYALVERLTVMENVLSGRLGYVGFWRAFLRRFPQADIDRAFAVLDRVGLLDHVDKRADQLSGGQRQRVGIARALVQEPDILLVDEPTASLDPKTSRQIMRLIVEVCAERQLAAIVNIHDVALAQMFVQRIIGLRAGRVVFDGPPEALDTDALTTIYGEEDWSRTIREAHDDAANEAAAQETVRALRAQTKPPTVARAL</sequence>
<keyword evidence="10" id="KW-1185">Reference proteome</keyword>
<comment type="caution">
    <text evidence="9">The sequence shown here is derived from an EMBL/GenBank/DDBJ whole genome shotgun (WGS) entry which is preliminary data.</text>
</comment>
<dbReference type="InterPro" id="IPR012693">
    <property type="entry name" value="ABC_transpr_PhnC"/>
</dbReference>
<proteinExistence type="inferred from homology"/>
<organism evidence="9 10">
    <name type="scientific">Aquabacter spiritensis</name>
    <dbReference type="NCBI Taxonomy" id="933073"/>
    <lineage>
        <taxon>Bacteria</taxon>
        <taxon>Pseudomonadati</taxon>
        <taxon>Pseudomonadota</taxon>
        <taxon>Alphaproteobacteria</taxon>
        <taxon>Hyphomicrobiales</taxon>
        <taxon>Xanthobacteraceae</taxon>
        <taxon>Aquabacter</taxon>
    </lineage>
</organism>
<dbReference type="GO" id="GO:0016020">
    <property type="term" value="C:membrane"/>
    <property type="evidence" value="ECO:0007669"/>
    <property type="project" value="InterPro"/>
</dbReference>
<evidence type="ECO:0000256" key="2">
    <source>
        <dbReference type="ARBA" id="ARBA00022448"/>
    </source>
</evidence>
<dbReference type="NCBIfam" id="TIGR02315">
    <property type="entry name" value="ABC_phnC"/>
    <property type="match status" value="1"/>
</dbReference>
<dbReference type="Gene3D" id="3.40.50.300">
    <property type="entry name" value="P-loop containing nucleotide triphosphate hydrolases"/>
    <property type="match status" value="1"/>
</dbReference>
<dbReference type="PANTHER" id="PTHR43166:SF6">
    <property type="entry name" value="PHOSPHONATES IMPORT ATP-BINDING PROTEIN PHNC"/>
    <property type="match status" value="1"/>
</dbReference>
<dbReference type="CDD" id="cd03256">
    <property type="entry name" value="ABC_PhnC_transporter"/>
    <property type="match status" value="1"/>
</dbReference>
<keyword evidence="3" id="KW-1003">Cell membrane</keyword>
<keyword evidence="7" id="KW-0472">Membrane</keyword>
<protein>
    <submittedName>
        <fullName evidence="9">Phosphonate transport system ATP-binding protein</fullName>
    </submittedName>
</protein>
<keyword evidence="2" id="KW-0813">Transport</keyword>
<evidence type="ECO:0000256" key="6">
    <source>
        <dbReference type="ARBA" id="ARBA00022967"/>
    </source>
</evidence>
<accession>A0A4R3LLD8</accession>
<keyword evidence="5 9" id="KW-0067">ATP-binding</keyword>
<dbReference type="InterPro" id="IPR017871">
    <property type="entry name" value="ABC_transporter-like_CS"/>
</dbReference>
<evidence type="ECO:0000259" key="8">
    <source>
        <dbReference type="PROSITE" id="PS50893"/>
    </source>
</evidence>